<evidence type="ECO:0000313" key="2">
    <source>
        <dbReference type="EMBL" id="OGK44928.1"/>
    </source>
</evidence>
<feature type="region of interest" description="Disordered" evidence="1">
    <location>
        <begin position="1"/>
        <end position="48"/>
    </location>
</feature>
<evidence type="ECO:0000313" key="3">
    <source>
        <dbReference type="Proteomes" id="UP000178040"/>
    </source>
</evidence>
<name>A0A1F7INF9_9BACT</name>
<dbReference type="Proteomes" id="UP000178040">
    <property type="component" value="Unassembled WGS sequence"/>
</dbReference>
<feature type="compositionally biased region" description="Polar residues" evidence="1">
    <location>
        <begin position="76"/>
        <end position="92"/>
    </location>
</feature>
<gene>
    <name evidence="2" type="ORF">A3B40_00165</name>
</gene>
<sequence length="105" mass="11236">MNEPGGEGDPKNEAEALKSNILKSLEDLRPLTDIPPADQRPTGMSAEQYADWKNLTALLDVVKPPQQTTASPATTEVNITTDNNTQAKQPTIPSSTPTPPLSSLK</sequence>
<comment type="caution">
    <text evidence="2">The sequence shown here is derived from an EMBL/GenBank/DDBJ whole genome shotgun (WGS) entry which is preliminary data.</text>
</comment>
<protein>
    <submittedName>
        <fullName evidence="2">Uncharacterized protein</fullName>
    </submittedName>
</protein>
<dbReference type="EMBL" id="MGAI01000019">
    <property type="protein sequence ID" value="OGK44928.1"/>
    <property type="molecule type" value="Genomic_DNA"/>
</dbReference>
<dbReference type="AlphaFoldDB" id="A0A1F7INF9"/>
<accession>A0A1F7INF9</accession>
<evidence type="ECO:0000256" key="1">
    <source>
        <dbReference type="SAM" id="MobiDB-lite"/>
    </source>
</evidence>
<feature type="compositionally biased region" description="Pro residues" evidence="1">
    <location>
        <begin position="96"/>
        <end position="105"/>
    </location>
</feature>
<reference evidence="2 3" key="1">
    <citation type="journal article" date="2016" name="Nat. Commun.">
        <title>Thousands of microbial genomes shed light on interconnected biogeochemical processes in an aquifer system.</title>
        <authorList>
            <person name="Anantharaman K."/>
            <person name="Brown C.T."/>
            <person name="Hug L.A."/>
            <person name="Sharon I."/>
            <person name="Castelle C.J."/>
            <person name="Probst A.J."/>
            <person name="Thomas B.C."/>
            <person name="Singh A."/>
            <person name="Wilkins M.J."/>
            <person name="Karaoz U."/>
            <person name="Brodie E.L."/>
            <person name="Williams K.H."/>
            <person name="Hubbard S.S."/>
            <person name="Banfield J.F."/>
        </authorList>
    </citation>
    <scope>NUCLEOTIDE SEQUENCE [LARGE SCALE GENOMIC DNA]</scope>
</reference>
<feature type="region of interest" description="Disordered" evidence="1">
    <location>
        <begin position="64"/>
        <end position="105"/>
    </location>
</feature>
<proteinExistence type="predicted"/>
<feature type="compositionally biased region" description="Low complexity" evidence="1">
    <location>
        <begin position="64"/>
        <end position="75"/>
    </location>
</feature>
<organism evidence="2 3">
    <name type="scientific">Candidatus Roizmanbacteria bacterium RIFCSPLOWO2_01_FULL_37_16</name>
    <dbReference type="NCBI Taxonomy" id="1802058"/>
    <lineage>
        <taxon>Bacteria</taxon>
        <taxon>Candidatus Roizmaniibacteriota</taxon>
    </lineage>
</organism>